<evidence type="ECO:0000313" key="3">
    <source>
        <dbReference type="Proteomes" id="UP000800200"/>
    </source>
</evidence>
<feature type="region of interest" description="Disordered" evidence="1">
    <location>
        <begin position="521"/>
        <end position="608"/>
    </location>
</feature>
<gene>
    <name evidence="2" type="ORF">K469DRAFT_632388</name>
</gene>
<protein>
    <submittedName>
        <fullName evidence="2">Uncharacterized protein</fullName>
    </submittedName>
</protein>
<proteinExistence type="predicted"/>
<dbReference type="AlphaFoldDB" id="A0A6A6DZY6"/>
<feature type="compositionally biased region" description="Low complexity" evidence="1">
    <location>
        <begin position="430"/>
        <end position="442"/>
    </location>
</feature>
<keyword evidence="3" id="KW-1185">Reference proteome</keyword>
<feature type="region of interest" description="Disordered" evidence="1">
    <location>
        <begin position="1"/>
        <end position="508"/>
    </location>
</feature>
<feature type="compositionally biased region" description="Pro residues" evidence="1">
    <location>
        <begin position="488"/>
        <end position="500"/>
    </location>
</feature>
<feature type="compositionally biased region" description="Basic and acidic residues" evidence="1">
    <location>
        <begin position="222"/>
        <end position="231"/>
    </location>
</feature>
<dbReference type="OrthoDB" id="5296at2759"/>
<feature type="compositionally biased region" description="Polar residues" evidence="1">
    <location>
        <begin position="456"/>
        <end position="467"/>
    </location>
</feature>
<organism evidence="2 3">
    <name type="scientific">Zopfia rhizophila CBS 207.26</name>
    <dbReference type="NCBI Taxonomy" id="1314779"/>
    <lineage>
        <taxon>Eukaryota</taxon>
        <taxon>Fungi</taxon>
        <taxon>Dikarya</taxon>
        <taxon>Ascomycota</taxon>
        <taxon>Pezizomycotina</taxon>
        <taxon>Dothideomycetes</taxon>
        <taxon>Dothideomycetes incertae sedis</taxon>
        <taxon>Zopfiaceae</taxon>
        <taxon>Zopfia</taxon>
    </lineage>
</organism>
<accession>A0A6A6DZY6</accession>
<feature type="compositionally biased region" description="Low complexity" evidence="1">
    <location>
        <begin position="339"/>
        <end position="350"/>
    </location>
</feature>
<feature type="compositionally biased region" description="Basic and acidic residues" evidence="1">
    <location>
        <begin position="266"/>
        <end position="276"/>
    </location>
</feature>
<dbReference type="Proteomes" id="UP000800200">
    <property type="component" value="Unassembled WGS sequence"/>
</dbReference>
<reference evidence="2" key="1">
    <citation type="journal article" date="2020" name="Stud. Mycol.">
        <title>101 Dothideomycetes genomes: a test case for predicting lifestyles and emergence of pathogens.</title>
        <authorList>
            <person name="Haridas S."/>
            <person name="Albert R."/>
            <person name="Binder M."/>
            <person name="Bloem J."/>
            <person name="Labutti K."/>
            <person name="Salamov A."/>
            <person name="Andreopoulos B."/>
            <person name="Baker S."/>
            <person name="Barry K."/>
            <person name="Bills G."/>
            <person name="Bluhm B."/>
            <person name="Cannon C."/>
            <person name="Castanera R."/>
            <person name="Culley D."/>
            <person name="Daum C."/>
            <person name="Ezra D."/>
            <person name="Gonzalez J."/>
            <person name="Henrissat B."/>
            <person name="Kuo A."/>
            <person name="Liang C."/>
            <person name="Lipzen A."/>
            <person name="Lutzoni F."/>
            <person name="Magnuson J."/>
            <person name="Mondo S."/>
            <person name="Nolan M."/>
            <person name="Ohm R."/>
            <person name="Pangilinan J."/>
            <person name="Park H.-J."/>
            <person name="Ramirez L."/>
            <person name="Alfaro M."/>
            <person name="Sun H."/>
            <person name="Tritt A."/>
            <person name="Yoshinaga Y."/>
            <person name="Zwiers L.-H."/>
            <person name="Turgeon B."/>
            <person name="Goodwin S."/>
            <person name="Spatafora J."/>
            <person name="Crous P."/>
            <person name="Grigoriev I."/>
        </authorList>
    </citation>
    <scope>NUCLEOTIDE SEQUENCE</scope>
    <source>
        <strain evidence="2">CBS 207.26</strain>
    </source>
</reference>
<sequence>MAYSYDSRYHHSRRPDSYYSRSRDLDGYSSLNGGGYSYAYEPRYSSSAANPPLPKRSSANPPRRETRNKYRWPPSPSVEDEAESLAREFPSSAPSVDDEASGEAKSPGCVDQYPLLEEIEQPNDERRFVLVSDPSVAPGPTLTSSSTAKDGRRKSFAERGNMPHLKTDINDPPVITNRTPSPYAYTKPTKESISPSMGDYFLSPETITPTASSIPQSISTRDIWDSSRDQNARPSKPVHGRNDSVTQSPRTSKTDVFDDSDIEAEDAARLRTERRPARYSFVKSDLRKEDLRTSLHDTTKDKREVKQPPPQSSSRSTYNGSYSGSSHSSKNSSPPPQSPRSSSLSLNTSSAPRPKPLNRHIPAETSYIKSSRNYPDSRSASPFRPNSPLSRERPPSPPRSPKLPPRRLNDSQTPPRPSSREGNSKPPSPLSSSTSLPSQLHPRVPITETERHATYPPTTNLRPTSRYSRYETMPVPIPPRIDVQSPSPARPPKPENPLPYPVDDRPIDVFMPPEEAFQYDHSFAATPPSPSVRQSYPESPRLSSDIIDSPRDRSSAFRPSIGSRHTAAEEVPRLARVRSNSVRSQSSNDVRRKERKTNSLSLNRPLPSCPRSKATDRYDDWFTLENCPNFDICPSCFEAVFADTLFAPFFQQTRRYERPIARICDFSSPWMRLAWLLTIKQQRKSPDLLYALATITEIERPCPEDQELAGPWYGIPDQRDGKHVTNFTICPCDLKQIEALFPSLRGYFTRLPTSDPMRISKLQTCSLRVTSRRFPKYLDLLVELDIESRERSRAPDIERFIQMAREYAYKGECAKDKSSIRKPWHFIPSLPEFTICEECYDDVVWPALQQGSQLAKMFNRTIQLVPGEDSEGTSCCLYSPRMRRVWAIASDDEDFGYLKRKAVERKRAESKLAREKAGLMRMLEQRSGYENTDRLKREIKEVEAEWSGWE</sequence>
<feature type="compositionally biased region" description="Low complexity" evidence="1">
    <location>
        <begin position="577"/>
        <end position="588"/>
    </location>
</feature>
<feature type="compositionally biased region" description="Low complexity" evidence="1">
    <location>
        <begin position="312"/>
        <end position="332"/>
    </location>
</feature>
<name>A0A6A6DZY6_9PEZI</name>
<feature type="compositionally biased region" description="Polar residues" evidence="1">
    <location>
        <begin position="205"/>
        <end position="220"/>
    </location>
</feature>
<evidence type="ECO:0000256" key="1">
    <source>
        <dbReference type="SAM" id="MobiDB-lite"/>
    </source>
</evidence>
<feature type="compositionally biased region" description="Polar residues" evidence="1">
    <location>
        <begin position="367"/>
        <end position="380"/>
    </location>
</feature>
<feature type="compositionally biased region" description="Basic and acidic residues" evidence="1">
    <location>
        <begin position="284"/>
        <end position="306"/>
    </location>
</feature>
<evidence type="ECO:0000313" key="2">
    <source>
        <dbReference type="EMBL" id="KAF2185241.1"/>
    </source>
</evidence>
<dbReference type="EMBL" id="ML994634">
    <property type="protein sequence ID" value="KAF2185241.1"/>
    <property type="molecule type" value="Genomic_DNA"/>
</dbReference>